<evidence type="ECO:0000313" key="2">
    <source>
        <dbReference type="Proteomes" id="UP001521074"/>
    </source>
</evidence>
<comment type="caution">
    <text evidence="1">The sequence shown here is derived from an EMBL/GenBank/DDBJ whole genome shotgun (WGS) entry which is preliminary data.</text>
</comment>
<dbReference type="RefSeq" id="WP_232876901.1">
    <property type="nucleotide sequence ID" value="NZ_JAJSOJ010000016.1"/>
</dbReference>
<sequence length="144" mass="15675">MISSEVWSDAFSRAGAAATAMGLSLVDPLLQDVAARDSLYWIVPMSAASSDRMGAGEIQNEETGQIILTLMIRKGKTSTPDALTYCQAMSAAFRAPAGIRPTDWPEGLYYDGQDFSPPDLSETGNWYAATLMISYRYQTQMQTA</sequence>
<evidence type="ECO:0000313" key="1">
    <source>
        <dbReference type="EMBL" id="MCE0743337.1"/>
    </source>
</evidence>
<protein>
    <recommendedName>
        <fullName evidence="3">Tail terminator</fullName>
    </recommendedName>
</protein>
<evidence type="ECO:0008006" key="3">
    <source>
        <dbReference type="Google" id="ProtNLM"/>
    </source>
</evidence>
<name>A0ABS8VXR2_9PROT</name>
<accession>A0ABS8VXR2</accession>
<reference evidence="1 2" key="1">
    <citation type="submission" date="2021-12" db="EMBL/GenBank/DDBJ databases">
        <title>Genome sequence of Acetobacter sicerae DmPark20a_162.</title>
        <authorList>
            <person name="Chaston J.M."/>
        </authorList>
    </citation>
    <scope>NUCLEOTIDE SEQUENCE [LARGE SCALE GENOMIC DNA]</scope>
    <source>
        <strain evidence="1 2">DmPark20a_162</strain>
    </source>
</reference>
<dbReference type="EMBL" id="JAJSOJ010000016">
    <property type="protein sequence ID" value="MCE0743337.1"/>
    <property type="molecule type" value="Genomic_DNA"/>
</dbReference>
<gene>
    <name evidence="1" type="ORF">LWC05_05455</name>
</gene>
<organism evidence="1 2">
    <name type="scientific">Acetobacter sicerae</name>
    <dbReference type="NCBI Taxonomy" id="85325"/>
    <lineage>
        <taxon>Bacteria</taxon>
        <taxon>Pseudomonadati</taxon>
        <taxon>Pseudomonadota</taxon>
        <taxon>Alphaproteobacteria</taxon>
        <taxon>Acetobacterales</taxon>
        <taxon>Acetobacteraceae</taxon>
        <taxon>Acetobacter</taxon>
    </lineage>
</organism>
<dbReference type="Proteomes" id="UP001521074">
    <property type="component" value="Unassembled WGS sequence"/>
</dbReference>
<keyword evidence="2" id="KW-1185">Reference proteome</keyword>
<proteinExistence type="predicted"/>